<dbReference type="InterPro" id="IPR015421">
    <property type="entry name" value="PyrdxlP-dep_Trfase_major"/>
</dbReference>
<dbReference type="PANTHER" id="PTHR11986">
    <property type="entry name" value="AMINOTRANSFERASE CLASS III"/>
    <property type="match status" value="1"/>
</dbReference>
<dbReference type="EMBL" id="CP165727">
    <property type="protein sequence ID" value="XDV64462.1"/>
    <property type="molecule type" value="Genomic_DNA"/>
</dbReference>
<comment type="pathway">
    <text evidence="2">Amino-acid biosynthesis; L-proline biosynthesis; L-glutamate 5-semialdehyde from L-ornithine: step 1/1.</text>
</comment>
<sequence>MSTTAEAMRSAEAHSAHNYHPLPVVVASAEGAWMTDVEGRRYLDMLAGYSALNFGHGNRRLLDAAKAQLERVTLTSRAFHHDRFAEFCTELAALCGKEMVLPMNTGAEAVETAVKTARKWGYEVKGVPDGQAKIVVASGNFHGRTTTIVSFSTDHEARDHYGPYTPGFEIVPYGDLTALAAAVTANTVAVLLEPIQGEAGVLVPPAGYLRGVRELTRERNVLFMADEIQSGLGRTGKTFACEHEDVVPDVYVLGKALGGGVVPVSAVVADRDVLGVFRPGEHGSTFGGNPLACAVALEVIAMLRTGEYQQRATELGDHLHRELNLLVGGGAVTAVRGRGLWAGVDIDPGHGTGREISEALMERGVLVKDTHGSTIRIAPPLVISKEDLDWGLDQLRTVLAAG</sequence>
<comment type="cofactor">
    <cofactor evidence="1">
        <name>pyridoxal 5'-phosphate</name>
        <dbReference type="ChEBI" id="CHEBI:597326"/>
    </cofactor>
</comment>
<organism evidence="10">
    <name type="scientific">Streptomyces sp. R33</name>
    <dbReference type="NCBI Taxonomy" id="3238629"/>
    <lineage>
        <taxon>Bacteria</taxon>
        <taxon>Bacillati</taxon>
        <taxon>Actinomycetota</taxon>
        <taxon>Actinomycetes</taxon>
        <taxon>Kitasatosporales</taxon>
        <taxon>Streptomycetaceae</taxon>
        <taxon>Streptomyces</taxon>
    </lineage>
</organism>
<dbReference type="AlphaFoldDB" id="A0AB39Y7N0"/>
<dbReference type="Pfam" id="PF00202">
    <property type="entry name" value="Aminotran_3"/>
    <property type="match status" value="1"/>
</dbReference>
<proteinExistence type="inferred from homology"/>
<keyword evidence="5" id="KW-0641">Proline biosynthesis</keyword>
<dbReference type="InterPro" id="IPR050103">
    <property type="entry name" value="Class-III_PLP-dep_AT"/>
</dbReference>
<dbReference type="EC" id="2.6.1.13" evidence="3"/>
<dbReference type="PIRSF" id="PIRSF000521">
    <property type="entry name" value="Transaminase_4ab_Lys_Orn"/>
    <property type="match status" value="1"/>
</dbReference>
<dbReference type="InterPro" id="IPR015422">
    <property type="entry name" value="PyrdxlP-dep_Trfase_small"/>
</dbReference>
<evidence type="ECO:0000313" key="10">
    <source>
        <dbReference type="EMBL" id="XDV64462.1"/>
    </source>
</evidence>
<evidence type="ECO:0000256" key="1">
    <source>
        <dbReference type="ARBA" id="ARBA00001933"/>
    </source>
</evidence>
<evidence type="ECO:0000256" key="6">
    <source>
        <dbReference type="ARBA" id="ARBA00022679"/>
    </source>
</evidence>
<comment type="similarity">
    <text evidence="9">Belongs to the class-III pyridoxal-phosphate-dependent aminotransferase family.</text>
</comment>
<evidence type="ECO:0000256" key="7">
    <source>
        <dbReference type="ARBA" id="ARBA00022898"/>
    </source>
</evidence>
<keyword evidence="7 9" id="KW-0663">Pyridoxal phosphate</keyword>
<dbReference type="GO" id="GO:0042802">
    <property type="term" value="F:identical protein binding"/>
    <property type="evidence" value="ECO:0007669"/>
    <property type="project" value="TreeGrafter"/>
</dbReference>
<protein>
    <recommendedName>
        <fullName evidence="3">ornithine aminotransferase</fullName>
        <ecNumber evidence="3">2.6.1.13</ecNumber>
    </recommendedName>
    <alternativeName>
        <fullName evidence="8">Ornithine--oxo-acid aminotransferase</fullName>
    </alternativeName>
</protein>
<dbReference type="Gene3D" id="3.90.1150.10">
    <property type="entry name" value="Aspartate Aminotransferase, domain 1"/>
    <property type="match status" value="1"/>
</dbReference>
<dbReference type="RefSeq" id="WP_133897119.1">
    <property type="nucleotide sequence ID" value="NZ_CP165727.1"/>
</dbReference>
<evidence type="ECO:0000256" key="2">
    <source>
        <dbReference type="ARBA" id="ARBA00004998"/>
    </source>
</evidence>
<dbReference type="PANTHER" id="PTHR11986:SF18">
    <property type="entry name" value="ORNITHINE AMINOTRANSFERASE, MITOCHONDRIAL"/>
    <property type="match status" value="1"/>
</dbReference>
<keyword evidence="6 10" id="KW-0808">Transferase</keyword>
<dbReference type="SUPFAM" id="SSF53383">
    <property type="entry name" value="PLP-dependent transferases"/>
    <property type="match status" value="1"/>
</dbReference>
<dbReference type="InterPro" id="IPR049704">
    <property type="entry name" value="Aminotrans_3_PPA_site"/>
</dbReference>
<dbReference type="InterPro" id="IPR005814">
    <property type="entry name" value="Aminotrans_3"/>
</dbReference>
<dbReference type="Gene3D" id="3.40.640.10">
    <property type="entry name" value="Type I PLP-dependent aspartate aminotransferase-like (Major domain)"/>
    <property type="match status" value="1"/>
</dbReference>
<dbReference type="FunFam" id="3.40.640.10:FF:000011">
    <property type="entry name" value="Ornithine aminotransferase"/>
    <property type="match status" value="1"/>
</dbReference>
<dbReference type="InterPro" id="IPR010164">
    <property type="entry name" value="Orn_aminotrans"/>
</dbReference>
<dbReference type="NCBIfam" id="TIGR01885">
    <property type="entry name" value="Orn_aminotrans"/>
    <property type="match status" value="1"/>
</dbReference>
<dbReference type="GO" id="GO:0030170">
    <property type="term" value="F:pyridoxal phosphate binding"/>
    <property type="evidence" value="ECO:0007669"/>
    <property type="project" value="InterPro"/>
</dbReference>
<gene>
    <name evidence="10" type="primary">rocD</name>
    <name evidence="10" type="ORF">AB5J51_16760</name>
</gene>
<evidence type="ECO:0000256" key="5">
    <source>
        <dbReference type="ARBA" id="ARBA00022650"/>
    </source>
</evidence>
<accession>A0AB39Y7N0</accession>
<dbReference type="CDD" id="cd00610">
    <property type="entry name" value="OAT_like"/>
    <property type="match status" value="1"/>
</dbReference>
<evidence type="ECO:0000256" key="4">
    <source>
        <dbReference type="ARBA" id="ARBA00022576"/>
    </source>
</evidence>
<keyword evidence="4 10" id="KW-0032">Aminotransferase</keyword>
<evidence type="ECO:0000256" key="9">
    <source>
        <dbReference type="RuleBase" id="RU003560"/>
    </source>
</evidence>
<dbReference type="GO" id="GO:0004587">
    <property type="term" value="F:ornithine aminotransferase activity"/>
    <property type="evidence" value="ECO:0007669"/>
    <property type="project" value="UniProtKB-EC"/>
</dbReference>
<evidence type="ECO:0000256" key="3">
    <source>
        <dbReference type="ARBA" id="ARBA00012924"/>
    </source>
</evidence>
<dbReference type="InterPro" id="IPR015424">
    <property type="entry name" value="PyrdxlP-dep_Trfase"/>
</dbReference>
<name>A0AB39Y7N0_9ACTN</name>
<keyword evidence="5" id="KW-0028">Amino-acid biosynthesis</keyword>
<evidence type="ECO:0000256" key="8">
    <source>
        <dbReference type="ARBA" id="ARBA00030587"/>
    </source>
</evidence>
<reference evidence="10" key="1">
    <citation type="submission" date="2024-08" db="EMBL/GenBank/DDBJ databases">
        <authorList>
            <person name="Yu S.T."/>
        </authorList>
    </citation>
    <scope>NUCLEOTIDE SEQUENCE</scope>
    <source>
        <strain evidence="10">R33</strain>
    </source>
</reference>
<dbReference type="PROSITE" id="PS00600">
    <property type="entry name" value="AA_TRANSFER_CLASS_3"/>
    <property type="match status" value="1"/>
</dbReference>